<comment type="caution">
    <text evidence="3">The sequence shown here is derived from an EMBL/GenBank/DDBJ whole genome shotgun (WGS) entry which is preliminary data.</text>
</comment>
<sequence length="649" mass="73397">MSCDLSHQILSNIINESYGRGLLRCKSFDLLLGWGKVRLWFWDEYVKEKNKARLVAKGYCQEEGIDFEESFVPVARIEAIRIFIANAFSKNMIIYQMDVKTAFFEWRLARKSLRRAFTTSSSVPTIYIHQFWNTMTYDMKTEVYSVQLDEQWLTLSADILQKALEITLDDPTYPFVSPPASDAPWRDILSLISQCLTGKTLGSDKPRHPVLQMLWGIVIKTNVYHAELLWEDFFQGIQTFFSHKASTKKTTPLLIPYCRFTKLIIYYLGSKHHIHQRPESAIHVTRNDFLLGNMKFVHKVSKKKPSKPTPSRKVQKGKPSLKLVAEEEEVQHEPEPQVEETDVDLKRALKLSLDSSQPQGQVEEEDVELELALKMSLDSFQAQSQTLVGGVVIHECMAEEIRKLPEVEGKGKAIVTEEQATHSLLDLHKSKKKNDSERTKSRTEPEVQKFDKEQGEEASTTTTSEPGKDHEALVGSNLEPMQITESAKDQAGSDSRKGHEALAGPNPKPMHEDFYATAYPNVHKSLKFRTDENVILKEPTSPSGTLSSMKNLDDTYNFGDEFLNDVPTKDEPANTSAPLLTTYVVDLPTTTPTPQQVHAPIITVTTKTSSIILSLPPPPSTKSSISHELVARIATLEKRNAELEHVFTI</sequence>
<dbReference type="InterPro" id="IPR013103">
    <property type="entry name" value="RVT_2"/>
</dbReference>
<accession>A0A6L2NN22</accession>
<gene>
    <name evidence="3" type="ORF">Tci_059514</name>
</gene>
<evidence type="ECO:0000256" key="1">
    <source>
        <dbReference type="SAM" id="MobiDB-lite"/>
    </source>
</evidence>
<protein>
    <submittedName>
        <fullName evidence="3">Retrovirus-related Pol polyprotein from transposon TNT 1-94</fullName>
    </submittedName>
</protein>
<proteinExistence type="predicted"/>
<dbReference type="Pfam" id="PF07727">
    <property type="entry name" value="RVT_2"/>
    <property type="match status" value="1"/>
</dbReference>
<dbReference type="AlphaFoldDB" id="A0A6L2NN22"/>
<feature type="region of interest" description="Disordered" evidence="1">
    <location>
        <begin position="300"/>
        <end position="342"/>
    </location>
</feature>
<feature type="domain" description="Reverse transcriptase Ty1/copia-type" evidence="2">
    <location>
        <begin position="44"/>
        <end position="106"/>
    </location>
</feature>
<dbReference type="EMBL" id="BKCJ010009559">
    <property type="protein sequence ID" value="GEU87536.1"/>
    <property type="molecule type" value="Genomic_DNA"/>
</dbReference>
<reference evidence="3" key="1">
    <citation type="journal article" date="2019" name="Sci. Rep.">
        <title>Draft genome of Tanacetum cinerariifolium, the natural source of mosquito coil.</title>
        <authorList>
            <person name="Yamashiro T."/>
            <person name="Shiraishi A."/>
            <person name="Satake H."/>
            <person name="Nakayama K."/>
        </authorList>
    </citation>
    <scope>NUCLEOTIDE SEQUENCE</scope>
</reference>
<name>A0A6L2NN22_TANCI</name>
<evidence type="ECO:0000313" key="3">
    <source>
        <dbReference type="EMBL" id="GEU87536.1"/>
    </source>
</evidence>
<feature type="compositionally biased region" description="Basic and acidic residues" evidence="1">
    <location>
        <begin position="425"/>
        <end position="455"/>
    </location>
</feature>
<feature type="compositionally biased region" description="Acidic residues" evidence="1">
    <location>
        <begin position="326"/>
        <end position="342"/>
    </location>
</feature>
<feature type="region of interest" description="Disordered" evidence="1">
    <location>
        <begin position="425"/>
        <end position="510"/>
    </location>
</feature>
<evidence type="ECO:0000259" key="2">
    <source>
        <dbReference type="Pfam" id="PF07727"/>
    </source>
</evidence>
<organism evidence="3">
    <name type="scientific">Tanacetum cinerariifolium</name>
    <name type="common">Dalmatian daisy</name>
    <name type="synonym">Chrysanthemum cinerariifolium</name>
    <dbReference type="NCBI Taxonomy" id="118510"/>
    <lineage>
        <taxon>Eukaryota</taxon>
        <taxon>Viridiplantae</taxon>
        <taxon>Streptophyta</taxon>
        <taxon>Embryophyta</taxon>
        <taxon>Tracheophyta</taxon>
        <taxon>Spermatophyta</taxon>
        <taxon>Magnoliopsida</taxon>
        <taxon>eudicotyledons</taxon>
        <taxon>Gunneridae</taxon>
        <taxon>Pentapetalae</taxon>
        <taxon>asterids</taxon>
        <taxon>campanulids</taxon>
        <taxon>Asterales</taxon>
        <taxon>Asteraceae</taxon>
        <taxon>Asteroideae</taxon>
        <taxon>Anthemideae</taxon>
        <taxon>Anthemidinae</taxon>
        <taxon>Tanacetum</taxon>
    </lineage>
</organism>